<keyword evidence="7" id="KW-1185">Reference proteome</keyword>
<dbReference type="GO" id="GO:0043565">
    <property type="term" value="F:sequence-specific DNA binding"/>
    <property type="evidence" value="ECO:0007669"/>
    <property type="project" value="InterPro"/>
</dbReference>
<dbReference type="InterPro" id="IPR002197">
    <property type="entry name" value="HTH_Fis"/>
</dbReference>
<sequence length="535" mass="57912">MTPARDDIAASWHRARIAGVDPAVVDVRPTVGVDRSSRLQAAAEPVLRALIADLADEPFSVQLADENCHIVQIWSGNRLLDTRFEEFGLVVGARLDEQTAGTNGIGTAFEVGHGFAIHGEEHYLAGLKDLSCYGHPIRHPLRSRTVGVLDITIADRRAHPLFAPLLSRAARDIEERIVEAAREPDRRLFLAFQEATRRRTSPIAVLGTDVVLTNRSAMTVLGDGGMELLTALRAEVVERGSLSRVLEVPHGGGIRVQAETVADTSDGVLFHLAPVSAAADHPGRGRAPATPFRSALIAGEPGSGRSTAAARLLGAGSEPVVVRATDAITGPSRHWAARLAALVEDGVPAVVVDDVHVLPEDMCTVLHRLLDDAGSTRIVLTSCPVDELPVPIGRTVARCTRRVELAPLRERRHEIADLVREMALDTGAGRELILTRAVVEALSAQAWPGNLNELAALVEHLVTLPGTRRIDVADLPERYRVGRRTTRLRERERSERVAIQHCLISTGGNKLEAARILGISRTTLYRRMQALDVRG</sequence>
<protein>
    <submittedName>
        <fullName evidence="6">Acetoin dehydrogenase operon transcriptional activator AcoR</fullName>
    </submittedName>
</protein>
<dbReference type="AlphaFoldDB" id="A0A1Y2N0B7"/>
<evidence type="ECO:0000256" key="1">
    <source>
        <dbReference type="ARBA" id="ARBA00022741"/>
    </source>
</evidence>
<dbReference type="InterPro" id="IPR029016">
    <property type="entry name" value="GAF-like_dom_sf"/>
</dbReference>
<dbReference type="PANTHER" id="PTHR32071">
    <property type="entry name" value="TRANSCRIPTIONAL REGULATORY PROTEIN"/>
    <property type="match status" value="1"/>
</dbReference>
<gene>
    <name evidence="6" type="primary">acoR_1</name>
    <name evidence="6" type="ORF">BG845_02499</name>
</gene>
<keyword evidence="1" id="KW-0547">Nucleotide-binding</keyword>
<dbReference type="InterPro" id="IPR058031">
    <property type="entry name" value="AAA_lid_NorR"/>
</dbReference>
<accession>A0A1Y2N0B7</accession>
<dbReference type="Gene3D" id="3.30.450.40">
    <property type="match status" value="1"/>
</dbReference>
<proteinExistence type="predicted"/>
<name>A0A1Y2N0B7_PSEAH</name>
<feature type="domain" description="Sigma-54 factor interaction" evidence="5">
    <location>
        <begin position="403"/>
        <end position="463"/>
    </location>
</feature>
<dbReference type="Pfam" id="PF25601">
    <property type="entry name" value="AAA_lid_14"/>
    <property type="match status" value="1"/>
</dbReference>
<evidence type="ECO:0000313" key="7">
    <source>
        <dbReference type="Proteomes" id="UP000194360"/>
    </source>
</evidence>
<keyword evidence="2" id="KW-0067">ATP-binding</keyword>
<dbReference type="GO" id="GO:0005524">
    <property type="term" value="F:ATP binding"/>
    <property type="evidence" value="ECO:0007669"/>
    <property type="project" value="UniProtKB-KW"/>
</dbReference>
<organism evidence="6 7">
    <name type="scientific">Pseudonocardia autotrophica</name>
    <name type="common">Amycolata autotrophica</name>
    <name type="synonym">Nocardia autotrophica</name>
    <dbReference type="NCBI Taxonomy" id="2074"/>
    <lineage>
        <taxon>Bacteria</taxon>
        <taxon>Bacillati</taxon>
        <taxon>Actinomycetota</taxon>
        <taxon>Actinomycetes</taxon>
        <taxon>Pseudonocardiales</taxon>
        <taxon>Pseudonocardiaceae</taxon>
        <taxon>Pseudonocardia</taxon>
    </lineage>
</organism>
<dbReference type="PROSITE" id="PS50045">
    <property type="entry name" value="SIGMA54_INTERACT_4"/>
    <property type="match status" value="1"/>
</dbReference>
<dbReference type="SUPFAM" id="SSF46689">
    <property type="entry name" value="Homeodomain-like"/>
    <property type="match status" value="1"/>
</dbReference>
<dbReference type="STRING" id="2074.BG845_02499"/>
<evidence type="ECO:0000259" key="5">
    <source>
        <dbReference type="PROSITE" id="PS50045"/>
    </source>
</evidence>
<evidence type="ECO:0000256" key="2">
    <source>
        <dbReference type="ARBA" id="ARBA00022840"/>
    </source>
</evidence>
<comment type="caution">
    <text evidence="6">The sequence shown here is derived from an EMBL/GenBank/DDBJ whole genome shotgun (WGS) entry which is preliminary data.</text>
</comment>
<dbReference type="SUPFAM" id="SSF52540">
    <property type="entry name" value="P-loop containing nucleoside triphosphate hydrolases"/>
    <property type="match status" value="1"/>
</dbReference>
<dbReference type="InterPro" id="IPR027417">
    <property type="entry name" value="P-loop_NTPase"/>
</dbReference>
<dbReference type="Gene3D" id="1.10.10.60">
    <property type="entry name" value="Homeodomain-like"/>
    <property type="match status" value="1"/>
</dbReference>
<dbReference type="Gene3D" id="1.10.8.60">
    <property type="match status" value="1"/>
</dbReference>
<dbReference type="PRINTS" id="PR01590">
    <property type="entry name" value="HTHFIS"/>
</dbReference>
<keyword evidence="4" id="KW-0804">Transcription</keyword>
<evidence type="ECO:0000256" key="4">
    <source>
        <dbReference type="ARBA" id="ARBA00023163"/>
    </source>
</evidence>
<dbReference type="Pfam" id="PF02954">
    <property type="entry name" value="HTH_8"/>
    <property type="match status" value="1"/>
</dbReference>
<dbReference type="InterPro" id="IPR002078">
    <property type="entry name" value="Sigma_54_int"/>
</dbReference>
<evidence type="ECO:0000313" key="6">
    <source>
        <dbReference type="EMBL" id="OSY40741.1"/>
    </source>
</evidence>
<dbReference type="GO" id="GO:0006355">
    <property type="term" value="P:regulation of DNA-templated transcription"/>
    <property type="evidence" value="ECO:0007669"/>
    <property type="project" value="InterPro"/>
</dbReference>
<dbReference type="EMBL" id="MIGB01000011">
    <property type="protein sequence ID" value="OSY40741.1"/>
    <property type="molecule type" value="Genomic_DNA"/>
</dbReference>
<keyword evidence="3" id="KW-0805">Transcription regulation</keyword>
<dbReference type="OrthoDB" id="5496274at2"/>
<dbReference type="InterPro" id="IPR009057">
    <property type="entry name" value="Homeodomain-like_sf"/>
</dbReference>
<dbReference type="RefSeq" id="WP_085912758.1">
    <property type="nucleotide sequence ID" value="NZ_AP018920.1"/>
</dbReference>
<dbReference type="Proteomes" id="UP000194360">
    <property type="component" value="Unassembled WGS sequence"/>
</dbReference>
<reference evidence="6 7" key="1">
    <citation type="submission" date="2016-09" db="EMBL/GenBank/DDBJ databases">
        <title>Pseudonocardia autotrophica DSM535, a candidate organism with high potential of specific P450 cytochromes.</title>
        <authorList>
            <person name="Grumaz C."/>
            <person name="Vainshtein Y."/>
            <person name="Kirstahler P."/>
            <person name="Sohn K."/>
        </authorList>
    </citation>
    <scope>NUCLEOTIDE SEQUENCE [LARGE SCALE GENOMIC DNA]</scope>
    <source>
        <strain evidence="6 7">DSM 535</strain>
    </source>
</reference>
<evidence type="ECO:0000256" key="3">
    <source>
        <dbReference type="ARBA" id="ARBA00023015"/>
    </source>
</evidence>